<evidence type="ECO:0000259" key="2">
    <source>
        <dbReference type="Pfam" id="PF03109"/>
    </source>
</evidence>
<keyword evidence="3" id="KW-0808">Transferase</keyword>
<sequence length="537" mass="60282">MTEPPQMPPLPKERSSGSQLHFFYTALRQLGWRARGRLLHILWLGLGFALPYAIRSLRVGSAQPTWWARSVQALLRRTGRPPIADAAFHAGQAERLCAILIKLGPTFIKIGQMLSTRTDLLPLAYVQALTVLQDAVPPFPTEVAWQRIAEELGQPPHALFRRIEPRPLAAASLGQVHRAQLPDGTDVVVKIQRPNLAEIVQLDFQVLRVVAAYLERRPTWLAGVKGADWSGIVAEFEAMLHEEMDYEREMENAAQFRRNFAGWRQEVYLPRIYPELSSRHVITMEYIAGVKPTDAERLRAAGFDPLEKMTLLVRAYLKQLLEDGFFHADPHPGNLRIMADGKLAFFDFGMVGRITDEMRLGLLDAFFHITDRDLMGLVGDAIALGFLQPGYDPVAFRAAAEGILAQYKGKKLSQLTFSELNATVSGTLYEYPFRIPASFTFVVRALMTLEGMGQSLSPTFHLFEVARPHAKEFLLKRATAHVRDQVIGKLLRGEEVKIGWEKLWNVARLAYRTYFKRQPAALPPASNAAAPSAATNQ</sequence>
<evidence type="ECO:0000256" key="1">
    <source>
        <dbReference type="ARBA" id="ARBA00009670"/>
    </source>
</evidence>
<feature type="domain" description="ABC1 atypical kinase-like" evidence="2">
    <location>
        <begin position="132"/>
        <end position="375"/>
    </location>
</feature>
<evidence type="ECO:0000313" key="4">
    <source>
        <dbReference type="Proteomes" id="UP000676506"/>
    </source>
</evidence>
<dbReference type="SUPFAM" id="SSF56112">
    <property type="entry name" value="Protein kinase-like (PK-like)"/>
    <property type="match status" value="1"/>
</dbReference>
<dbReference type="InterPro" id="IPR004147">
    <property type="entry name" value="ABC1_dom"/>
</dbReference>
<dbReference type="RefSeq" id="WP_211427854.1">
    <property type="nucleotide sequence ID" value="NZ_CP072648.1"/>
</dbReference>
<dbReference type="GO" id="GO:0016301">
    <property type="term" value="F:kinase activity"/>
    <property type="evidence" value="ECO:0007669"/>
    <property type="project" value="UniProtKB-KW"/>
</dbReference>
<organism evidence="3 4">
    <name type="scientific">Chloracidobacterium validum</name>
    <dbReference type="NCBI Taxonomy" id="2821543"/>
    <lineage>
        <taxon>Bacteria</taxon>
        <taxon>Pseudomonadati</taxon>
        <taxon>Acidobacteriota</taxon>
        <taxon>Terriglobia</taxon>
        <taxon>Terriglobales</taxon>
        <taxon>Acidobacteriaceae</taxon>
        <taxon>Chloracidobacterium</taxon>
    </lineage>
</organism>
<comment type="similarity">
    <text evidence="1">Belongs to the protein kinase superfamily. ADCK protein kinase family.</text>
</comment>
<dbReference type="InterPro" id="IPR011009">
    <property type="entry name" value="Kinase-like_dom_sf"/>
</dbReference>
<accession>A0ABX8B8N6</accession>
<dbReference type="EMBL" id="CP072648">
    <property type="protein sequence ID" value="QUW01963.1"/>
    <property type="molecule type" value="Genomic_DNA"/>
</dbReference>
<name>A0ABX8B8N6_9BACT</name>
<dbReference type="CDD" id="cd05121">
    <property type="entry name" value="ABC1_ADCK3-like"/>
    <property type="match status" value="1"/>
</dbReference>
<gene>
    <name evidence="3" type="ORF">J8C06_06170</name>
</gene>
<reference evidence="3 4" key="1">
    <citation type="submission" date="2021-03" db="EMBL/GenBank/DDBJ databases">
        <title>Genomic and phenotypic characterization of Chloracidobacterium isolates provides evidence for multiple species.</title>
        <authorList>
            <person name="Saini M.K."/>
            <person name="Costas A.M.G."/>
            <person name="Tank M."/>
            <person name="Bryant D.A."/>
        </authorList>
    </citation>
    <scope>NUCLEOTIDE SEQUENCE [LARGE SCALE GENOMIC DNA]</scope>
    <source>
        <strain evidence="3 4">BV2-C</strain>
    </source>
</reference>
<dbReference type="Proteomes" id="UP000676506">
    <property type="component" value="Chromosome 1"/>
</dbReference>
<dbReference type="Pfam" id="PF03109">
    <property type="entry name" value="ABC1"/>
    <property type="match status" value="1"/>
</dbReference>
<dbReference type="InterPro" id="IPR050154">
    <property type="entry name" value="UbiB_kinase"/>
</dbReference>
<keyword evidence="4" id="KW-1185">Reference proteome</keyword>
<dbReference type="PANTHER" id="PTHR10566">
    <property type="entry name" value="CHAPERONE-ACTIVITY OF BC1 COMPLEX CABC1 -RELATED"/>
    <property type="match status" value="1"/>
</dbReference>
<evidence type="ECO:0000313" key="3">
    <source>
        <dbReference type="EMBL" id="QUW01963.1"/>
    </source>
</evidence>
<keyword evidence="3" id="KW-0418">Kinase</keyword>
<dbReference type="PANTHER" id="PTHR10566:SF113">
    <property type="entry name" value="PROTEIN ACTIVITY OF BC1 COMPLEX KINASE 7, CHLOROPLASTIC"/>
    <property type="match status" value="1"/>
</dbReference>
<proteinExistence type="inferred from homology"/>
<protein>
    <submittedName>
        <fullName evidence="3">AarF/ABC1/UbiB kinase family protein</fullName>
    </submittedName>
</protein>